<keyword evidence="10" id="KW-0998">Cell outer membrane</keyword>
<evidence type="ECO:0000313" key="16">
    <source>
        <dbReference type="Proteomes" id="UP001056381"/>
    </source>
</evidence>
<dbReference type="EMBL" id="CP097966">
    <property type="protein sequence ID" value="URQ62997.1"/>
    <property type="molecule type" value="Genomic_DNA"/>
</dbReference>
<evidence type="ECO:0000256" key="12">
    <source>
        <dbReference type="SAM" id="SignalP"/>
    </source>
</evidence>
<keyword evidence="3" id="KW-1134">Transmembrane beta strand</keyword>
<dbReference type="Proteomes" id="UP001056381">
    <property type="component" value="Chromosome"/>
</dbReference>
<keyword evidence="4" id="KW-0410">Iron transport</keyword>
<evidence type="ECO:0000256" key="9">
    <source>
        <dbReference type="ARBA" id="ARBA00023136"/>
    </source>
</evidence>
<feature type="domain" description="TonB-dependent receptor plug" evidence="14">
    <location>
        <begin position="45"/>
        <end position="152"/>
    </location>
</feature>
<reference evidence="15" key="1">
    <citation type="submission" date="2022-05" db="EMBL/GenBank/DDBJ databases">
        <title>Single-amplified genomics reveal most streamlined microbe among free-living bacteria.</title>
        <authorList>
            <person name="Roda-Garcia J."/>
            <person name="Haro-Moreno J.M."/>
            <person name="Rodriguez-Valera F."/>
            <person name="Almagro-Moreno S."/>
            <person name="Lopez-Perez M."/>
        </authorList>
    </citation>
    <scope>NUCLEOTIDE SEQUENCE</scope>
    <source>
        <strain evidence="15">TMED112-D2-2</strain>
    </source>
</reference>
<evidence type="ECO:0000256" key="3">
    <source>
        <dbReference type="ARBA" id="ARBA00022452"/>
    </source>
</evidence>
<dbReference type="InterPro" id="IPR012910">
    <property type="entry name" value="Plug_dom"/>
</dbReference>
<comment type="subcellular location">
    <subcellularLocation>
        <location evidence="1">Cell outer membrane</location>
        <topology evidence="1">Multi-pass membrane protein</topology>
    </subcellularLocation>
</comment>
<dbReference type="InterPro" id="IPR036942">
    <property type="entry name" value="Beta-barrel_TonB_sf"/>
</dbReference>
<evidence type="ECO:0000256" key="5">
    <source>
        <dbReference type="ARBA" id="ARBA00022692"/>
    </source>
</evidence>
<keyword evidence="7" id="KW-0406">Ion transport</keyword>
<evidence type="ECO:0000256" key="11">
    <source>
        <dbReference type="RuleBase" id="RU003357"/>
    </source>
</evidence>
<feature type="domain" description="TonB-dependent receptor-like beta-barrel" evidence="13">
    <location>
        <begin position="578"/>
        <end position="975"/>
    </location>
</feature>
<keyword evidence="8 11" id="KW-0798">TonB box</keyword>
<dbReference type="GO" id="GO:0006826">
    <property type="term" value="P:iron ion transport"/>
    <property type="evidence" value="ECO:0007669"/>
    <property type="project" value="UniProtKB-KW"/>
</dbReference>
<evidence type="ECO:0000256" key="7">
    <source>
        <dbReference type="ARBA" id="ARBA00023065"/>
    </source>
</evidence>
<evidence type="ECO:0000259" key="13">
    <source>
        <dbReference type="Pfam" id="PF00593"/>
    </source>
</evidence>
<dbReference type="SUPFAM" id="SSF56935">
    <property type="entry name" value="Porins"/>
    <property type="match status" value="1"/>
</dbReference>
<dbReference type="GO" id="GO:0009279">
    <property type="term" value="C:cell outer membrane"/>
    <property type="evidence" value="ECO:0007669"/>
    <property type="project" value="UniProtKB-SubCell"/>
</dbReference>
<keyword evidence="5" id="KW-0812">Transmembrane</keyword>
<keyword evidence="12" id="KW-0732">Signal</keyword>
<dbReference type="AlphaFoldDB" id="A0A9Q8TZ88"/>
<proteinExistence type="inferred from homology"/>
<keyword evidence="6" id="KW-0408">Iron</keyword>
<evidence type="ECO:0000256" key="6">
    <source>
        <dbReference type="ARBA" id="ARBA00023004"/>
    </source>
</evidence>
<evidence type="ECO:0000256" key="10">
    <source>
        <dbReference type="ARBA" id="ARBA00023237"/>
    </source>
</evidence>
<evidence type="ECO:0000256" key="4">
    <source>
        <dbReference type="ARBA" id="ARBA00022496"/>
    </source>
</evidence>
<keyword evidence="16" id="KW-1185">Reference proteome</keyword>
<feature type="signal peptide" evidence="12">
    <location>
        <begin position="1"/>
        <end position="19"/>
    </location>
</feature>
<comment type="similarity">
    <text evidence="11">Belongs to the TonB-dependent receptor family.</text>
</comment>
<organism evidence="15 16">
    <name type="scientific">SAR86 cluster bacterium</name>
    <dbReference type="NCBI Taxonomy" id="2030880"/>
    <lineage>
        <taxon>Bacteria</taxon>
        <taxon>Pseudomonadati</taxon>
        <taxon>Pseudomonadota</taxon>
        <taxon>Gammaproteobacteria</taxon>
        <taxon>SAR86 cluster</taxon>
    </lineage>
</organism>
<dbReference type="InterPro" id="IPR000531">
    <property type="entry name" value="Beta-barrel_TonB"/>
</dbReference>
<dbReference type="Gene3D" id="2.40.170.20">
    <property type="entry name" value="TonB-dependent receptor, beta-barrel domain"/>
    <property type="match status" value="2"/>
</dbReference>
<evidence type="ECO:0000256" key="2">
    <source>
        <dbReference type="ARBA" id="ARBA00022448"/>
    </source>
</evidence>
<dbReference type="PANTHER" id="PTHR32552:SF81">
    <property type="entry name" value="TONB-DEPENDENT OUTER MEMBRANE RECEPTOR"/>
    <property type="match status" value="1"/>
</dbReference>
<keyword evidence="15" id="KW-0675">Receptor</keyword>
<keyword evidence="9 11" id="KW-0472">Membrane</keyword>
<sequence>MKKIFLLLLVLVTSSFVFSQEAEESFDEDSIENVVTTALLKEETVQDASVAVTVLTGDDIDERGIRDLEDAQFQAPGLYFTQGVFTGAAVSIRGVPNIGGAGASFSGNVSYRMDGSNVTAAWFADGEMFDVQALEVLRGPQGTLFGGSNPAGSIIISSATPTSAKHNYFDFEMGDHELAKFTLGHTVRFSDKAATRFAIRKTNRDGFVMNLQTGEKIDDKDYLGARMVTEYDFDNGATLRFTAFHQSRDDKSGRLMKTACDGVVIFGCQHTLTGGFPDPGGMVDTTTSYFTSIDLLTGIYPGNGLISDPLINVFENSVVPLDAYKVSHPLTPHKEIDSNLFSLNLEQNMLGHDFVLNYAYYEHEYDSYGLLNEAQMDRPYHMGAVINAELYQGKYSGPFTRDMVVDRSYSDNKNQELELRILSDSDGPLNYVAGLYSRVYKTTTIYELESPGLEYFGNAGVGPVGQMFPALANKGGLTFWAAFTGVYNANIYSNLQTAATNFVLSDPASLAAIAAAVPGLVASGLTLAQAQAAATGQLVLANFSNPVLRGAAVQGTMAQAAGTVQFLEAAGVATFKPAFSEWQNKFASDQEAKNVEEAIFAEMDYDLSDKWQVRLGVRWMDTRKDSLARSGVLDINQFQSVHYATEAEANASLPQNRANFETVTGRVIFDYQINEDTLLYFGFNRGTKPGGYEPAVDTQSAVQRDDILVDAEEHDIFEIGTKGSYFGGALVLNLNAYQNTINGNQLQRLAGLATTTYNGDTENTGFEVEAFAFLSENTRLDASISGNDHVYTNADGVNPRNPFGATQLLPLGADGTLIQSFNGAAFAANGIPGFGENYLNLNHAALAQVFGANAGAIYAITTYGMTDVGPVFSQFGSYCNQVFALTCPDPGINQDLSGNKVQGVPELAYKFGLEQDIMNNAAGTMTLRFEHMYIGERFVTEFNEMELPSYQFSNLSLRYVHSSDRFGFNLKVYNLLDEDLIIGGNVSSQLNGGVINYYQLRPTATNLQFFVRY</sequence>
<gene>
    <name evidence="15" type="ORF">M9B40_04555</name>
</gene>
<evidence type="ECO:0000256" key="1">
    <source>
        <dbReference type="ARBA" id="ARBA00004571"/>
    </source>
</evidence>
<evidence type="ECO:0000259" key="14">
    <source>
        <dbReference type="Pfam" id="PF07715"/>
    </source>
</evidence>
<dbReference type="Pfam" id="PF00593">
    <property type="entry name" value="TonB_dep_Rec_b-barrel"/>
    <property type="match status" value="1"/>
</dbReference>
<dbReference type="PANTHER" id="PTHR32552">
    <property type="entry name" value="FERRICHROME IRON RECEPTOR-RELATED"/>
    <property type="match status" value="1"/>
</dbReference>
<keyword evidence="2" id="KW-0813">Transport</keyword>
<evidence type="ECO:0000313" key="15">
    <source>
        <dbReference type="EMBL" id="URQ62997.1"/>
    </source>
</evidence>
<dbReference type="InterPro" id="IPR039426">
    <property type="entry name" value="TonB-dep_rcpt-like"/>
</dbReference>
<feature type="chain" id="PRO_5040223595" evidence="12">
    <location>
        <begin position="20"/>
        <end position="1013"/>
    </location>
</feature>
<accession>A0A9Q8TZ88</accession>
<protein>
    <submittedName>
        <fullName evidence="15">TonB-dependent receptor</fullName>
    </submittedName>
</protein>
<dbReference type="Pfam" id="PF07715">
    <property type="entry name" value="Plug"/>
    <property type="match status" value="1"/>
</dbReference>
<name>A0A9Q8TZ88_9GAMM</name>
<evidence type="ECO:0000256" key="8">
    <source>
        <dbReference type="ARBA" id="ARBA00023077"/>
    </source>
</evidence>